<dbReference type="Proteomes" id="UP000516314">
    <property type="component" value="Chromosome 1"/>
</dbReference>
<dbReference type="AlphaFoldDB" id="A0A7G2DSD3"/>
<evidence type="ECO:0000313" key="2">
    <source>
        <dbReference type="Proteomes" id="UP000516314"/>
    </source>
</evidence>
<organism evidence="1 2">
    <name type="scientific">Arabidopsis thaliana</name>
    <name type="common">Mouse-ear cress</name>
    <dbReference type="NCBI Taxonomy" id="3702"/>
    <lineage>
        <taxon>Eukaryota</taxon>
        <taxon>Viridiplantae</taxon>
        <taxon>Streptophyta</taxon>
        <taxon>Embryophyta</taxon>
        <taxon>Tracheophyta</taxon>
        <taxon>Spermatophyta</taxon>
        <taxon>Magnoliopsida</taxon>
        <taxon>eudicotyledons</taxon>
        <taxon>Gunneridae</taxon>
        <taxon>Pentapetalae</taxon>
        <taxon>rosids</taxon>
        <taxon>malvids</taxon>
        <taxon>Brassicales</taxon>
        <taxon>Brassicaceae</taxon>
        <taxon>Camelineae</taxon>
        <taxon>Arabidopsis</taxon>
    </lineage>
</organism>
<reference evidence="1 2" key="1">
    <citation type="submission" date="2020-09" db="EMBL/GenBank/DDBJ databases">
        <authorList>
            <person name="Ashkenazy H."/>
        </authorList>
    </citation>
    <scope>NUCLEOTIDE SEQUENCE [LARGE SCALE GENOMIC DNA]</scope>
    <source>
        <strain evidence="2">cv. Cdm-0</strain>
    </source>
</reference>
<protein>
    <submittedName>
        <fullName evidence="1">(thale cress) hypothetical protein</fullName>
    </submittedName>
</protein>
<proteinExistence type="predicted"/>
<evidence type="ECO:0000313" key="1">
    <source>
        <dbReference type="EMBL" id="CAD5312389.1"/>
    </source>
</evidence>
<accession>A0A7G2DSD3</accession>
<dbReference type="Pfam" id="PF05056">
    <property type="entry name" value="DUF674"/>
    <property type="match status" value="1"/>
</dbReference>
<dbReference type="EMBL" id="LR881466">
    <property type="protein sequence ID" value="CAD5312389.1"/>
    <property type="molecule type" value="Genomic_DNA"/>
</dbReference>
<gene>
    <name evidence="1" type="ORF">AT9943_LOCUS938</name>
</gene>
<sequence length="196" mass="22264">MTCQSYPRKMEVKQGLTLFARNQDMKSVWEITGSNIDLVCIGNFCRSLKDLSSRGGTDASTNTCMLPWQYSLQKPLLGVSYLNSDGSSQSTPHGSNGLVKRGATYIVSDDLTICVKKKFDVNLDDIFEHEINIGKTHVYLYYYSFLIFFFESDTNPGHRFTKSLIRDIHCLDYGFRELSFRETTLKHQSHALCGAD</sequence>
<name>A0A7G2DSD3_ARATH</name>
<dbReference type="InterPro" id="IPR007750">
    <property type="entry name" value="DUF674"/>
</dbReference>